<name>A0ABU6J6Y5_9BURK</name>
<dbReference type="PROSITE" id="PS51257">
    <property type="entry name" value="PROKAR_LIPOPROTEIN"/>
    <property type="match status" value="1"/>
</dbReference>
<dbReference type="EMBL" id="JAWIIV010000004">
    <property type="protein sequence ID" value="MEC4718949.1"/>
    <property type="molecule type" value="Genomic_DNA"/>
</dbReference>
<protein>
    <recommendedName>
        <fullName evidence="5">Lipoprotein</fullName>
    </recommendedName>
</protein>
<comment type="caution">
    <text evidence="3">The sequence shown here is derived from an EMBL/GenBank/DDBJ whole genome shotgun (WGS) entry which is preliminary data.</text>
</comment>
<dbReference type="Proteomes" id="UP001352263">
    <property type="component" value="Unassembled WGS sequence"/>
</dbReference>
<dbReference type="RefSeq" id="WP_326505664.1">
    <property type="nucleotide sequence ID" value="NZ_JAWIIV010000004.1"/>
</dbReference>
<feature type="compositionally biased region" description="Polar residues" evidence="1">
    <location>
        <begin position="62"/>
        <end position="78"/>
    </location>
</feature>
<evidence type="ECO:0000313" key="3">
    <source>
        <dbReference type="EMBL" id="MEC4718949.1"/>
    </source>
</evidence>
<feature type="signal peptide" evidence="2">
    <location>
        <begin position="1"/>
        <end position="20"/>
    </location>
</feature>
<keyword evidence="2" id="KW-0732">Signal</keyword>
<organism evidence="3 4">
    <name type="scientific">Noviherbaspirillum album</name>
    <dbReference type="NCBI Taxonomy" id="3080276"/>
    <lineage>
        <taxon>Bacteria</taxon>
        <taxon>Pseudomonadati</taxon>
        <taxon>Pseudomonadota</taxon>
        <taxon>Betaproteobacteria</taxon>
        <taxon>Burkholderiales</taxon>
        <taxon>Oxalobacteraceae</taxon>
        <taxon>Noviherbaspirillum</taxon>
    </lineage>
</organism>
<evidence type="ECO:0008006" key="5">
    <source>
        <dbReference type="Google" id="ProtNLM"/>
    </source>
</evidence>
<accession>A0ABU6J6Y5</accession>
<evidence type="ECO:0000256" key="1">
    <source>
        <dbReference type="SAM" id="MobiDB-lite"/>
    </source>
</evidence>
<feature type="region of interest" description="Disordered" evidence="1">
    <location>
        <begin position="58"/>
        <end position="78"/>
    </location>
</feature>
<evidence type="ECO:0000256" key="2">
    <source>
        <dbReference type="SAM" id="SignalP"/>
    </source>
</evidence>
<proteinExistence type="predicted"/>
<evidence type="ECO:0000313" key="4">
    <source>
        <dbReference type="Proteomes" id="UP001352263"/>
    </source>
</evidence>
<feature type="chain" id="PRO_5046275897" description="Lipoprotein" evidence="2">
    <location>
        <begin position="21"/>
        <end position="78"/>
    </location>
</feature>
<keyword evidence="4" id="KW-1185">Reference proteome</keyword>
<reference evidence="3 4" key="1">
    <citation type="submission" date="2023-10" db="EMBL/GenBank/DDBJ databases">
        <title>Noviherbaspirillum sp. CPCC 100848 genome assembly.</title>
        <authorList>
            <person name="Li X.Y."/>
            <person name="Fang X.M."/>
        </authorList>
    </citation>
    <scope>NUCLEOTIDE SEQUENCE [LARGE SCALE GENOMIC DNA]</scope>
    <source>
        <strain evidence="3 4">CPCC 100848</strain>
    </source>
</reference>
<sequence>MMRILISAACAAMLAGLAGCGELDQSMTADNTNRSDAAPWQGAKNSYVEQGWKAGDKASWEKQLQTRGQAQNEYLKSN</sequence>
<gene>
    <name evidence="3" type="ORF">RY831_07310</name>
</gene>